<keyword evidence="9" id="KW-1185">Reference proteome</keyword>
<evidence type="ECO:0000256" key="1">
    <source>
        <dbReference type="ARBA" id="ARBA00022679"/>
    </source>
</evidence>
<dbReference type="InterPro" id="IPR036265">
    <property type="entry name" value="HIT-like_sf"/>
</dbReference>
<feature type="binding site" evidence="6">
    <location>
        <position position="46"/>
    </location>
    <ligand>
        <name>Zn(2+)</name>
        <dbReference type="ChEBI" id="CHEBI:29105"/>
    </ligand>
</feature>
<feature type="binding site" evidence="6">
    <location>
        <position position="43"/>
    </location>
    <ligand>
        <name>Zn(2+)</name>
        <dbReference type="ChEBI" id="CHEBI:29105"/>
    </ligand>
</feature>
<keyword evidence="6" id="KW-0862">Zinc</keyword>
<dbReference type="InterPro" id="IPR005849">
    <property type="entry name" value="GalP_Utransf_N"/>
</dbReference>
<evidence type="ECO:0000313" key="9">
    <source>
        <dbReference type="Proteomes" id="UP000320496"/>
    </source>
</evidence>
<dbReference type="SUPFAM" id="SSF54197">
    <property type="entry name" value="HIT-like"/>
    <property type="match status" value="2"/>
</dbReference>
<keyword evidence="1 8" id="KW-0808">Transferase</keyword>
<feature type="domain" description="Galactose-1-phosphate uridyl transferase N-terminal" evidence="7">
    <location>
        <begin position="2"/>
        <end position="178"/>
    </location>
</feature>
<dbReference type="Gene3D" id="3.30.428.10">
    <property type="entry name" value="HIT-like"/>
    <property type="match status" value="2"/>
</dbReference>
<dbReference type="EC" id="2.7.7.12" evidence="4"/>
<feature type="binding site" evidence="6">
    <location>
        <position position="166"/>
    </location>
    <ligand>
        <name>Zn(2+)</name>
        <dbReference type="ChEBI" id="CHEBI:29105"/>
    </ligand>
</feature>
<keyword evidence="3" id="KW-0119">Carbohydrate metabolism</keyword>
<dbReference type="PIRSF" id="PIRSF000808">
    <property type="entry name" value="GalT"/>
    <property type="match status" value="1"/>
</dbReference>
<dbReference type="Pfam" id="PF01087">
    <property type="entry name" value="GalP_UDP_transf"/>
    <property type="match status" value="1"/>
</dbReference>
<sequence>MSEMRYDHTTGDWVVFAPLRKLRPHAETSPASSPPTEQTRMSCPFCPGNESMTPPEIAAIRPDGRGDSEWLVRVIPNKFPALRIEEDDRRRQQGRLFQHMGGCGAHEVIIESPDHSLLLCQQPVEQIERILRMAQSRFNDLMQDHRFQSIIVFKNHGEGAGTSLRHPHWQIIATPVVPRMLRQRYEQATEHFDRTGNCLYCELVNEELAADERIILTNAHYVAFMPYASHLPFETWIVPLRQQATFGQVPAGELPALAGILREVLLKLYVALDNPDFNLTIDVAPRGDEDKEYYQWHIRVLPRLSTTAGFEMGSGMSINTVLPEEAARFLRNGRSSTGT</sequence>
<comment type="cofactor">
    <cofactor evidence="6">
        <name>Zn(2+)</name>
        <dbReference type="ChEBI" id="CHEBI:29105"/>
    </cofactor>
    <text evidence="6">Binds 1 zinc ion per subunit.</text>
</comment>
<reference evidence="8 9" key="1">
    <citation type="submission" date="2019-02" db="EMBL/GenBank/DDBJ databases">
        <title>Deep-cultivation of Planctomycetes and their phenomic and genomic characterization uncovers novel biology.</title>
        <authorList>
            <person name="Wiegand S."/>
            <person name="Jogler M."/>
            <person name="Boedeker C."/>
            <person name="Pinto D."/>
            <person name="Vollmers J."/>
            <person name="Rivas-Marin E."/>
            <person name="Kohn T."/>
            <person name="Peeters S.H."/>
            <person name="Heuer A."/>
            <person name="Rast P."/>
            <person name="Oberbeckmann S."/>
            <person name="Bunk B."/>
            <person name="Jeske O."/>
            <person name="Meyerdierks A."/>
            <person name="Storesund J.E."/>
            <person name="Kallscheuer N."/>
            <person name="Luecker S."/>
            <person name="Lage O.M."/>
            <person name="Pohl T."/>
            <person name="Merkel B.J."/>
            <person name="Hornburger P."/>
            <person name="Mueller R.-W."/>
            <person name="Bruemmer F."/>
            <person name="Labrenz M."/>
            <person name="Spormann A.M."/>
            <person name="Op den Camp H."/>
            <person name="Overmann J."/>
            <person name="Amann R."/>
            <person name="Jetten M.S.M."/>
            <person name="Mascher T."/>
            <person name="Medema M.H."/>
            <person name="Devos D.P."/>
            <person name="Kaster A.-K."/>
            <person name="Ovreas L."/>
            <person name="Rohde M."/>
            <person name="Galperin M.Y."/>
            <person name="Jogler C."/>
        </authorList>
    </citation>
    <scope>NUCLEOTIDE SEQUENCE [LARGE SCALE GENOMIC DNA]</scope>
    <source>
        <strain evidence="8 9">Mal4</strain>
    </source>
</reference>
<gene>
    <name evidence="8" type="primary">galT_2</name>
    <name evidence="8" type="ORF">Mal4_46960</name>
</gene>
<evidence type="ECO:0000259" key="7">
    <source>
        <dbReference type="Pfam" id="PF01087"/>
    </source>
</evidence>
<evidence type="ECO:0000256" key="5">
    <source>
        <dbReference type="PIRSR" id="PIRSR000808-1"/>
    </source>
</evidence>
<name>A0A517ZD20_9PLAN</name>
<evidence type="ECO:0000256" key="2">
    <source>
        <dbReference type="ARBA" id="ARBA00022695"/>
    </source>
</evidence>
<dbReference type="GO" id="GO:0008108">
    <property type="term" value="F:UDP-glucose:hexose-1-phosphate uridylyltransferase activity"/>
    <property type="evidence" value="ECO:0007669"/>
    <property type="project" value="UniProtKB-UniRule"/>
</dbReference>
<organism evidence="8 9">
    <name type="scientific">Maioricimonas rarisocia</name>
    <dbReference type="NCBI Taxonomy" id="2528026"/>
    <lineage>
        <taxon>Bacteria</taxon>
        <taxon>Pseudomonadati</taxon>
        <taxon>Planctomycetota</taxon>
        <taxon>Planctomycetia</taxon>
        <taxon>Planctomycetales</taxon>
        <taxon>Planctomycetaceae</taxon>
        <taxon>Maioricimonas</taxon>
    </lineage>
</organism>
<keyword evidence="6" id="KW-0479">Metal-binding</keyword>
<dbReference type="InterPro" id="IPR053177">
    <property type="entry name" value="ADP-glucose_phosphorylase"/>
</dbReference>
<dbReference type="NCBIfam" id="TIGR00209">
    <property type="entry name" value="galT_1"/>
    <property type="match status" value="1"/>
</dbReference>
<dbReference type="Proteomes" id="UP000320496">
    <property type="component" value="Chromosome"/>
</dbReference>
<dbReference type="GO" id="GO:0008270">
    <property type="term" value="F:zinc ion binding"/>
    <property type="evidence" value="ECO:0007669"/>
    <property type="project" value="InterPro"/>
</dbReference>
<dbReference type="EMBL" id="CP036275">
    <property type="protein sequence ID" value="QDU40340.1"/>
    <property type="molecule type" value="Genomic_DNA"/>
</dbReference>
<feature type="active site" description="Tele-UMP-histidine intermediate" evidence="5">
    <location>
        <position position="168"/>
    </location>
</feature>
<dbReference type="KEGG" id="mri:Mal4_46960"/>
<accession>A0A517ZD20</accession>
<dbReference type="PANTHER" id="PTHR42763">
    <property type="entry name" value="ADP-GLUCOSE PHOSPHORYLASE"/>
    <property type="match status" value="1"/>
</dbReference>
<evidence type="ECO:0000256" key="6">
    <source>
        <dbReference type="PIRSR" id="PIRSR000808-3"/>
    </source>
</evidence>
<dbReference type="InterPro" id="IPR001937">
    <property type="entry name" value="GalP_UDPtransf1"/>
</dbReference>
<evidence type="ECO:0000256" key="4">
    <source>
        <dbReference type="NCBIfam" id="TIGR00209"/>
    </source>
</evidence>
<evidence type="ECO:0000256" key="3">
    <source>
        <dbReference type="ARBA" id="ARBA00023277"/>
    </source>
</evidence>
<evidence type="ECO:0000313" key="8">
    <source>
        <dbReference type="EMBL" id="QDU40340.1"/>
    </source>
</evidence>
<protein>
    <recommendedName>
        <fullName evidence="4">Galactose-1-phosphate uridylyltransferase</fullName>
        <ecNumber evidence="4">2.7.7.12</ecNumber>
    </recommendedName>
</protein>
<feature type="binding site" evidence="6">
    <location>
        <position position="115"/>
    </location>
    <ligand>
        <name>Zn(2+)</name>
        <dbReference type="ChEBI" id="CHEBI:29105"/>
    </ligand>
</feature>
<dbReference type="RefSeq" id="WP_197443725.1">
    <property type="nucleotide sequence ID" value="NZ_CP036275.1"/>
</dbReference>
<dbReference type="PANTHER" id="PTHR42763:SF2">
    <property type="entry name" value="ADP-GLUCOSE PHOSPHORYLASE"/>
    <property type="match status" value="1"/>
</dbReference>
<proteinExistence type="predicted"/>
<keyword evidence="2 8" id="KW-0548">Nucleotidyltransferase</keyword>
<dbReference type="GO" id="GO:0006012">
    <property type="term" value="P:galactose metabolic process"/>
    <property type="evidence" value="ECO:0007669"/>
    <property type="project" value="UniProtKB-UniRule"/>
</dbReference>
<dbReference type="AlphaFoldDB" id="A0A517ZD20"/>